<name>A0A239EBY2_9ACTN</name>
<dbReference type="OrthoDB" id="1016457at2"/>
<dbReference type="Gene3D" id="3.60.21.10">
    <property type="match status" value="1"/>
</dbReference>
<evidence type="ECO:0000256" key="1">
    <source>
        <dbReference type="ARBA" id="ARBA00022729"/>
    </source>
</evidence>
<proteinExistence type="inferred from homology"/>
<dbReference type="SUPFAM" id="SSF55816">
    <property type="entry name" value="5'-nucleotidase (syn. UDP-sugar hydrolase), C-terminal domain"/>
    <property type="match status" value="1"/>
</dbReference>
<dbReference type="EMBL" id="FZOO01000004">
    <property type="protein sequence ID" value="SNS41533.1"/>
    <property type="molecule type" value="Genomic_DNA"/>
</dbReference>
<evidence type="ECO:0000256" key="2">
    <source>
        <dbReference type="RuleBase" id="RU362119"/>
    </source>
</evidence>
<dbReference type="GO" id="GO:0008253">
    <property type="term" value="F:5'-nucleotidase activity"/>
    <property type="evidence" value="ECO:0007669"/>
    <property type="project" value="TreeGrafter"/>
</dbReference>
<dbReference type="GO" id="GO:0009166">
    <property type="term" value="P:nucleotide catabolic process"/>
    <property type="evidence" value="ECO:0007669"/>
    <property type="project" value="InterPro"/>
</dbReference>
<dbReference type="GO" id="GO:0000166">
    <property type="term" value="F:nucleotide binding"/>
    <property type="evidence" value="ECO:0007669"/>
    <property type="project" value="UniProtKB-KW"/>
</dbReference>
<keyword evidence="1 2" id="KW-0732">Signal</keyword>
<organism evidence="5 6">
    <name type="scientific">Geodermatophilus pulveris</name>
    <dbReference type="NCBI Taxonomy" id="1564159"/>
    <lineage>
        <taxon>Bacteria</taxon>
        <taxon>Bacillati</taxon>
        <taxon>Actinomycetota</taxon>
        <taxon>Actinomycetes</taxon>
        <taxon>Geodermatophilales</taxon>
        <taxon>Geodermatophilaceae</taxon>
        <taxon>Geodermatophilus</taxon>
    </lineage>
</organism>
<dbReference type="InterPro" id="IPR004843">
    <property type="entry name" value="Calcineurin-like_PHP"/>
</dbReference>
<dbReference type="GO" id="GO:0030288">
    <property type="term" value="C:outer membrane-bounded periplasmic space"/>
    <property type="evidence" value="ECO:0007669"/>
    <property type="project" value="TreeGrafter"/>
</dbReference>
<gene>
    <name evidence="5" type="ORF">SAMN06893096_10419</name>
</gene>
<dbReference type="InterPro" id="IPR036907">
    <property type="entry name" value="5'-Nucleotdase_C_sf"/>
</dbReference>
<dbReference type="Gene3D" id="3.90.780.10">
    <property type="entry name" value="5'-Nucleotidase, C-terminal domain"/>
    <property type="match status" value="1"/>
</dbReference>
<accession>A0A239EBY2</accession>
<keyword evidence="2" id="KW-0378">Hydrolase</keyword>
<dbReference type="AlphaFoldDB" id="A0A239EBY2"/>
<feature type="chain" id="PRO_5011819533" evidence="2">
    <location>
        <begin position="29"/>
        <end position="568"/>
    </location>
</feature>
<evidence type="ECO:0000313" key="6">
    <source>
        <dbReference type="Proteomes" id="UP000198373"/>
    </source>
</evidence>
<dbReference type="Pfam" id="PF02872">
    <property type="entry name" value="5_nucleotid_C"/>
    <property type="match status" value="1"/>
</dbReference>
<protein>
    <submittedName>
        <fullName evidence="5">5'-nucleotidase</fullName>
    </submittedName>
</protein>
<dbReference type="PANTHER" id="PTHR11575:SF24">
    <property type="entry name" value="5'-NUCLEOTIDASE"/>
    <property type="match status" value="1"/>
</dbReference>
<dbReference type="InterPro" id="IPR006179">
    <property type="entry name" value="5_nucleotidase/apyrase"/>
</dbReference>
<feature type="signal peptide" evidence="2">
    <location>
        <begin position="1"/>
        <end position="28"/>
    </location>
</feature>
<comment type="similarity">
    <text evidence="2">Belongs to the 5'-nucleotidase family.</text>
</comment>
<evidence type="ECO:0000259" key="3">
    <source>
        <dbReference type="Pfam" id="PF00149"/>
    </source>
</evidence>
<dbReference type="GO" id="GO:0008768">
    <property type="term" value="F:UDP-sugar diphosphatase activity"/>
    <property type="evidence" value="ECO:0007669"/>
    <property type="project" value="TreeGrafter"/>
</dbReference>
<keyword evidence="6" id="KW-1185">Reference proteome</keyword>
<dbReference type="PANTHER" id="PTHR11575">
    <property type="entry name" value="5'-NUCLEOTIDASE-RELATED"/>
    <property type="match status" value="1"/>
</dbReference>
<dbReference type="PRINTS" id="PR01607">
    <property type="entry name" value="APYRASEFAMLY"/>
</dbReference>
<evidence type="ECO:0000259" key="4">
    <source>
        <dbReference type="Pfam" id="PF02872"/>
    </source>
</evidence>
<dbReference type="Pfam" id="PF00149">
    <property type="entry name" value="Metallophos"/>
    <property type="match status" value="1"/>
</dbReference>
<dbReference type="InterPro" id="IPR008334">
    <property type="entry name" value="5'-Nucleotdase_C"/>
</dbReference>
<dbReference type="SUPFAM" id="SSF56300">
    <property type="entry name" value="Metallo-dependent phosphatases"/>
    <property type="match status" value="1"/>
</dbReference>
<feature type="domain" description="Calcineurin-like phosphoesterase" evidence="3">
    <location>
        <begin position="43"/>
        <end position="290"/>
    </location>
</feature>
<sequence length="568" mass="58126">MRPRPLTAATAPACLAVLALATAAPAAAAPTHEAGPPPVDVQLLAFNDFHGALQPPSGSGGRVTMADGSTVDAGGLASFATHLRQLEAEAEHSLTVSNGDMIGGSPFLSALFRDEPTVDAMDALGLDIATVGNHEFDEGVDELQRIVDGGACHPEDGCLDGDGYDGSDATWLAANVVVRDTGEPILPPYVVHRFDGVEVGVIGLTLDETPSIVSAEGIADNEFLDEVATINRYTAELQADGVEAIVVSLHEGGEAGGGPNACEEPTGPAFDIAERVTDAVDVVLTGHYHNGYVCQGEDEVDGKLVTQALSNGRLITDVDLQVDRRTGDVVSKAAENVVVSRDVTPDAEAQALVDRYAALAEPIADEPVGAVTADVVRAQEPLVGDLNGESPLGNLIADAQLAATDDEAGAVAAFMNPGGVRADLLQASSDAGEGEGVVTFGEAFEVQPFNNLLTTLDLTGAQLYALLDQQFAVGRVLAPSDSVRYTVAADGSAVVPGSLTIGGTAVDTAATYRITVNNFLAGGGDGFTVLTEGTNAVNQPGFDVDALIAYLSAEPVAPPATDRITVAG</sequence>
<dbReference type="Proteomes" id="UP000198373">
    <property type="component" value="Unassembled WGS sequence"/>
</dbReference>
<feature type="domain" description="5'-Nucleotidase C-terminal" evidence="4">
    <location>
        <begin position="387"/>
        <end position="532"/>
    </location>
</feature>
<dbReference type="InterPro" id="IPR029052">
    <property type="entry name" value="Metallo-depent_PP-like"/>
</dbReference>
<reference evidence="6" key="1">
    <citation type="submission" date="2017-06" db="EMBL/GenBank/DDBJ databases">
        <authorList>
            <person name="Varghese N."/>
            <person name="Submissions S."/>
        </authorList>
    </citation>
    <scope>NUCLEOTIDE SEQUENCE [LARGE SCALE GENOMIC DNA]</scope>
    <source>
        <strain evidence="6">DSM 46839</strain>
    </source>
</reference>
<dbReference type="RefSeq" id="WP_089305328.1">
    <property type="nucleotide sequence ID" value="NZ_FZOO01000004.1"/>
</dbReference>
<evidence type="ECO:0000313" key="5">
    <source>
        <dbReference type="EMBL" id="SNS41533.1"/>
    </source>
</evidence>
<keyword evidence="2" id="KW-0547">Nucleotide-binding</keyword>